<accession>A0ABU8JSL1</accession>
<comment type="caution">
    <text evidence="1">The sequence shown here is derived from an EMBL/GenBank/DDBJ whole genome shotgun (WGS) entry which is preliminary data.</text>
</comment>
<keyword evidence="2" id="KW-1185">Reference proteome</keyword>
<protein>
    <submittedName>
        <fullName evidence="1">Uncharacterized protein</fullName>
    </submittedName>
</protein>
<organism evidence="1 2">
    <name type="scientific">Dickeya chrysanthemi</name>
    <name type="common">Pectobacterium chrysanthemi</name>
    <name type="synonym">Erwinia chrysanthemi</name>
    <dbReference type="NCBI Taxonomy" id="556"/>
    <lineage>
        <taxon>Bacteria</taxon>
        <taxon>Pseudomonadati</taxon>
        <taxon>Pseudomonadota</taxon>
        <taxon>Gammaproteobacteria</taxon>
        <taxon>Enterobacterales</taxon>
        <taxon>Pectobacteriaceae</taxon>
        <taxon>Dickeya</taxon>
    </lineage>
</organism>
<evidence type="ECO:0000313" key="1">
    <source>
        <dbReference type="EMBL" id="MEI7065445.1"/>
    </source>
</evidence>
<dbReference type="Proteomes" id="UP001359469">
    <property type="component" value="Unassembled WGS sequence"/>
</dbReference>
<name>A0ABU8JSL1_DICCH</name>
<reference evidence="1 2" key="1">
    <citation type="submission" date="2024-03" db="EMBL/GenBank/DDBJ databases">
        <title>Analysis of soft rot Pectobacteriaceae population diversity in US potato growing regions between 2016 and 2022.</title>
        <authorList>
            <person name="Ma X."/>
            <person name="Zhang X."/>
            <person name="Stodghill P."/>
            <person name="Rioux R."/>
            <person name="Babler B."/>
            <person name="Shrestha S."/>
            <person name="Babler B."/>
            <person name="Rivedal H."/>
            <person name="Frost K."/>
            <person name="Hao J."/>
            <person name="Secor G."/>
            <person name="Swingle B."/>
        </authorList>
    </citation>
    <scope>NUCLEOTIDE SEQUENCE [LARGE SCALE GENOMIC DNA]</scope>
    <source>
        <strain evidence="1 2">SR64</strain>
    </source>
</reference>
<dbReference type="EMBL" id="JBBBOO010000015">
    <property type="protein sequence ID" value="MEI7065445.1"/>
    <property type="molecule type" value="Genomic_DNA"/>
</dbReference>
<sequence>MNERSQRTCNLKYDGYNHLSPPPLKYEWIAYHDEPIRSSAQNKKPQDFATHRNLLTAAAPPIPDTHYLSFTELLFVVY</sequence>
<gene>
    <name evidence="1" type="ORF">WCU84_17570</name>
</gene>
<dbReference type="RefSeq" id="WP_336730245.1">
    <property type="nucleotide sequence ID" value="NZ_JBBBOO010000015.1"/>
</dbReference>
<evidence type="ECO:0000313" key="2">
    <source>
        <dbReference type="Proteomes" id="UP001359469"/>
    </source>
</evidence>
<proteinExistence type="predicted"/>